<dbReference type="Proteomes" id="UP000069940">
    <property type="component" value="Unassembled WGS sequence"/>
</dbReference>
<feature type="compositionally biased region" description="Low complexity" evidence="6">
    <location>
        <begin position="785"/>
        <end position="802"/>
    </location>
</feature>
<reference evidence="9" key="1">
    <citation type="journal article" date="2015" name="Proc. Natl. Acad. Sci. U.S.A.">
        <title>Genome sequence of the Asian Tiger mosquito, Aedes albopictus, reveals insights into its biology, genetics, and evolution.</title>
        <authorList>
            <person name="Chen X.G."/>
            <person name="Jiang X."/>
            <person name="Gu J."/>
            <person name="Xu M."/>
            <person name="Wu Y."/>
            <person name="Deng Y."/>
            <person name="Zhang C."/>
            <person name="Bonizzoni M."/>
            <person name="Dermauw W."/>
            <person name="Vontas J."/>
            <person name="Armbruster P."/>
            <person name="Huang X."/>
            <person name="Yang Y."/>
            <person name="Zhang H."/>
            <person name="He W."/>
            <person name="Peng H."/>
            <person name="Liu Y."/>
            <person name="Wu K."/>
            <person name="Chen J."/>
            <person name="Lirakis M."/>
            <person name="Topalis P."/>
            <person name="Van Leeuwen T."/>
            <person name="Hall A.B."/>
            <person name="Jiang X."/>
            <person name="Thorpe C."/>
            <person name="Mueller R.L."/>
            <person name="Sun C."/>
            <person name="Waterhouse R.M."/>
            <person name="Yan G."/>
            <person name="Tu Z.J."/>
            <person name="Fang X."/>
            <person name="James A.A."/>
        </authorList>
    </citation>
    <scope>NUCLEOTIDE SEQUENCE [LARGE SCALE GENOMIC DNA]</scope>
    <source>
        <strain evidence="9">Foshan</strain>
    </source>
</reference>
<dbReference type="PROSITE" id="PS00028">
    <property type="entry name" value="ZINC_FINGER_C2H2_1"/>
    <property type="match status" value="3"/>
</dbReference>
<evidence type="ECO:0000313" key="9">
    <source>
        <dbReference type="Proteomes" id="UP000069940"/>
    </source>
</evidence>
<feature type="domain" description="C2H2-type" evidence="7">
    <location>
        <begin position="1288"/>
        <end position="1315"/>
    </location>
</feature>
<dbReference type="InterPro" id="IPR036236">
    <property type="entry name" value="Znf_C2H2_sf"/>
</dbReference>
<feature type="region of interest" description="Disordered" evidence="6">
    <location>
        <begin position="29"/>
        <end position="53"/>
    </location>
</feature>
<evidence type="ECO:0000256" key="2">
    <source>
        <dbReference type="ARBA" id="ARBA00022737"/>
    </source>
</evidence>
<protein>
    <recommendedName>
        <fullName evidence="7">C2H2-type domain-containing protein</fullName>
    </recommendedName>
</protein>
<dbReference type="PROSITE" id="PS50157">
    <property type="entry name" value="ZINC_FINGER_C2H2_2"/>
    <property type="match status" value="4"/>
</dbReference>
<feature type="compositionally biased region" description="Low complexity" evidence="6">
    <location>
        <begin position="812"/>
        <end position="833"/>
    </location>
</feature>
<name>A0ABM1XRE4_AEDAL</name>
<dbReference type="EnsemblMetazoa" id="AALFPA23_002120.R1782">
    <property type="protein sequence ID" value="AALFPA23_002120.P1782"/>
    <property type="gene ID" value="AALFPA23_002120"/>
</dbReference>
<feature type="region of interest" description="Disordered" evidence="6">
    <location>
        <begin position="1358"/>
        <end position="1382"/>
    </location>
</feature>
<dbReference type="RefSeq" id="XP_019561441.3">
    <property type="nucleotide sequence ID" value="XM_019705896.3"/>
</dbReference>
<evidence type="ECO:0000313" key="8">
    <source>
        <dbReference type="EnsemblMetazoa" id="AALFPA23_002120.P1783"/>
    </source>
</evidence>
<dbReference type="SMART" id="SM00355">
    <property type="entry name" value="ZnF_C2H2"/>
    <property type="match status" value="12"/>
</dbReference>
<dbReference type="PANTHER" id="PTHR24379">
    <property type="entry name" value="KRAB AND ZINC FINGER DOMAIN-CONTAINING"/>
    <property type="match status" value="1"/>
</dbReference>
<keyword evidence="1" id="KW-0479">Metal-binding</keyword>
<feature type="region of interest" description="Disordered" evidence="6">
    <location>
        <begin position="765"/>
        <end position="833"/>
    </location>
</feature>
<feature type="domain" description="C2H2-type" evidence="7">
    <location>
        <begin position="543"/>
        <end position="570"/>
    </location>
</feature>
<keyword evidence="9" id="KW-1185">Reference proteome</keyword>
<dbReference type="InterPro" id="IPR013087">
    <property type="entry name" value="Znf_C2H2_type"/>
</dbReference>
<feature type="domain" description="C2H2-type" evidence="7">
    <location>
        <begin position="1260"/>
        <end position="1287"/>
    </location>
</feature>
<dbReference type="RefSeq" id="XP_019561443.3">
    <property type="nucleotide sequence ID" value="XM_019705898.3"/>
</dbReference>
<feature type="compositionally biased region" description="Polar residues" evidence="6">
    <location>
        <begin position="774"/>
        <end position="784"/>
    </location>
</feature>
<organism evidence="8 9">
    <name type="scientific">Aedes albopictus</name>
    <name type="common">Asian tiger mosquito</name>
    <name type="synonym">Stegomyia albopicta</name>
    <dbReference type="NCBI Taxonomy" id="7160"/>
    <lineage>
        <taxon>Eukaryota</taxon>
        <taxon>Metazoa</taxon>
        <taxon>Ecdysozoa</taxon>
        <taxon>Arthropoda</taxon>
        <taxon>Hexapoda</taxon>
        <taxon>Insecta</taxon>
        <taxon>Pterygota</taxon>
        <taxon>Neoptera</taxon>
        <taxon>Endopterygota</taxon>
        <taxon>Diptera</taxon>
        <taxon>Nematocera</taxon>
        <taxon>Culicoidea</taxon>
        <taxon>Culicidae</taxon>
        <taxon>Culicinae</taxon>
        <taxon>Aedini</taxon>
        <taxon>Aedes</taxon>
        <taxon>Stegomyia</taxon>
    </lineage>
</organism>
<feature type="region of interest" description="Disordered" evidence="6">
    <location>
        <begin position="475"/>
        <end position="500"/>
    </location>
</feature>
<feature type="region of interest" description="Disordered" evidence="6">
    <location>
        <begin position="1176"/>
        <end position="1196"/>
    </location>
</feature>
<evidence type="ECO:0000256" key="5">
    <source>
        <dbReference type="PROSITE-ProRule" id="PRU00042"/>
    </source>
</evidence>
<dbReference type="PANTHER" id="PTHR24379:SF121">
    <property type="entry name" value="C2H2-TYPE DOMAIN-CONTAINING PROTEIN"/>
    <property type="match status" value="1"/>
</dbReference>
<feature type="region of interest" description="Disordered" evidence="6">
    <location>
        <begin position="1082"/>
        <end position="1107"/>
    </location>
</feature>
<evidence type="ECO:0000259" key="7">
    <source>
        <dbReference type="PROSITE" id="PS50157"/>
    </source>
</evidence>
<dbReference type="EnsemblMetazoa" id="AALFPA23_002120.R1784">
    <property type="protein sequence ID" value="AALFPA23_002120.P1784"/>
    <property type="gene ID" value="AALFPA23_002120"/>
</dbReference>
<feature type="compositionally biased region" description="Polar residues" evidence="6">
    <location>
        <begin position="1096"/>
        <end position="1106"/>
    </location>
</feature>
<reference evidence="8" key="2">
    <citation type="submission" date="2025-05" db="UniProtKB">
        <authorList>
            <consortium name="EnsemblMetazoa"/>
        </authorList>
    </citation>
    <scope>IDENTIFICATION</scope>
    <source>
        <strain evidence="8">Foshan</strain>
    </source>
</reference>
<evidence type="ECO:0000256" key="1">
    <source>
        <dbReference type="ARBA" id="ARBA00022723"/>
    </source>
</evidence>
<keyword evidence="4" id="KW-0862">Zinc</keyword>
<accession>A0ABM1XRE4</accession>
<dbReference type="SUPFAM" id="SSF57667">
    <property type="entry name" value="beta-beta-alpha zinc fingers"/>
    <property type="match status" value="3"/>
</dbReference>
<sequence length="1485" mass="163751">MDAPSMVQRDGDKLIVRRVVSGDEVFLNQLDSPSSASSSKDQHQSSASNQSLADSLKIYPGEEDLSKFGLILEDSSGGQKGASSETGDSTEQQLPQCKIKRNYSCSNCTYFTQNPRKYLTHLRDVHGEKIIINECKRCLYASRHYQKLVRHMKMVHGSTDGIKTPFSSRRRGTFRKEYFKKNKFKMNTNESDFYNQNRASYLEQLNKMLRGAAGGGTGGESASDNQIYLANYKHGLTLADPSQQLSQLKGSSNINIFADNGGTSSLGPCASTSGDSSSQVNNDLLAMLQHNLVDKNKQLTITPTSMASGSGGGGGSGTEMVTKQKKKVRPIPDLIPLHSIGQLHLRGEVGKTYHLNPEVTIKSRAADSDNNNSVDAGTSGKSFVIDDDESPINLTADLNGDKSLQHQCIFCQIMVRTTDDLALHLRTFHSEELFALLLQKKPEDSGQTELQAYTAESLTIDIWKRLLENNKAILEEQESRENDSEMQSGQYSNDEDDAETVESAISKNETYLGVETAPGYGEVTSKYNIDDGPTQTSVMKKVFKCPHCSFWASTASRFHVHIVGHLNKKPFECSLCSYRSNWRWDITKHIRLKTIRDPSHKNAGVLMNDETGRRNYTKYNRYITLMKVTDNNYKDSSSSSKSMMETSQADYLAMCKAGDSPASLNSLAKMYSSEELAQAFNLASMNQMARFEPEMLQSLVGLPPKPLPTEDAKSSPQKAYKCKKCNFKNPFRELVLLHIRSTHMAIDKSSSAEAELDLLPCDQDQDVEPIETGPTATNSTLNPQSPLRPSLSPLSVVVSPRSESGNIGGLTGASPSASTTPSVTSGSASGYNSNNYTTNATLIGVGLNFSQAVVANDNRLGTTYTLSNTVIPSVVFGGEVNTTASTTTQSTTTTLSASSASASTTNTNTTTTPPSTSTTNTNTTTPTTPAGGKGASNSWRPSAPYRCGHCHQVSNWKHVIQRHCRLKHNGNVLIEMVNNSSAKQSQNVTDTRNLKKVRKPFQSFDSVSQDIPVQPVTLHPIELVPEVSLIVQDVPLLQPPPLALIPFENTNINNVVPPNVTIAPRIRTRTPPMTMTFINLTDDSSLEPPSSLPTPMQTDSAPTSDATAEEFYEEPMATHRMKRYQCDACPYETDSKTQFAYHKSFHKPRGDPYKCNICSYNVTKKHLLIQHQKTHAERGVPSTSSSSHHITKSKVKPSVPAPVGIGELSIVMGNETKSTGLTPADILDLTKKIRDEVSITPAGGTPTLSDTITIDEKIVYYCAYCPARYLDESEIVIHQNRHTQEEKYKCDLCSFSTCDESGVTTHRNVHSANYRRGTRELRKLNIESDTHPRRRLVQIGDAVEKLWVVQDDYERLHSMQVESPEPDPEVPQRRVTRSKNNSPSITAAVTEITKEPKVYSCEHCDYTDSSECSFKDHVKFHFAAILFPKVNKYASLDKSGEPFRLIATSKADPQDSFELNYDSEEAVKVGVGSECNSTDRIIIEI</sequence>
<dbReference type="GeneID" id="109429899"/>
<evidence type="ECO:0000256" key="6">
    <source>
        <dbReference type="SAM" id="MobiDB-lite"/>
    </source>
</evidence>
<dbReference type="RefSeq" id="XP_019561442.3">
    <property type="nucleotide sequence ID" value="XM_019705897.3"/>
</dbReference>
<evidence type="ECO:0000256" key="3">
    <source>
        <dbReference type="ARBA" id="ARBA00022771"/>
    </source>
</evidence>
<feature type="region of interest" description="Disordered" evidence="6">
    <location>
        <begin position="885"/>
        <end position="938"/>
    </location>
</feature>
<feature type="compositionally biased region" description="Low complexity" evidence="6">
    <location>
        <begin position="31"/>
        <end position="48"/>
    </location>
</feature>
<proteinExistence type="predicted"/>
<feature type="domain" description="C2H2-type" evidence="7">
    <location>
        <begin position="1153"/>
        <end position="1180"/>
    </location>
</feature>
<keyword evidence="3 5" id="KW-0863">Zinc-finger</keyword>
<feature type="compositionally biased region" description="Low complexity" evidence="6">
    <location>
        <begin position="885"/>
        <end position="930"/>
    </location>
</feature>
<keyword evidence="2" id="KW-0677">Repeat</keyword>
<feature type="compositionally biased region" description="Low complexity" evidence="6">
    <location>
        <begin position="1082"/>
        <end position="1095"/>
    </location>
</feature>
<evidence type="ECO:0000256" key="4">
    <source>
        <dbReference type="ARBA" id="ARBA00022833"/>
    </source>
</evidence>
<dbReference type="EnsemblMetazoa" id="AALFPA23_002120.R1783">
    <property type="protein sequence ID" value="AALFPA23_002120.P1783"/>
    <property type="gene ID" value="AALFPA23_002120"/>
</dbReference>
<dbReference type="Gene3D" id="3.30.160.60">
    <property type="entry name" value="Classic Zinc Finger"/>
    <property type="match status" value="4"/>
</dbReference>